<proteinExistence type="predicted"/>
<comment type="caution">
    <text evidence="3">The sequence shown here is derived from an EMBL/GenBank/DDBJ whole genome shotgun (WGS) entry which is preliminary data.</text>
</comment>
<feature type="compositionally biased region" description="Pro residues" evidence="1">
    <location>
        <begin position="98"/>
        <end position="108"/>
    </location>
</feature>
<keyword evidence="2" id="KW-0812">Transmembrane</keyword>
<keyword evidence="2" id="KW-1133">Transmembrane helix</keyword>
<evidence type="ECO:0000256" key="1">
    <source>
        <dbReference type="SAM" id="MobiDB-lite"/>
    </source>
</evidence>
<keyword evidence="4" id="KW-1185">Reference proteome</keyword>
<feature type="region of interest" description="Disordered" evidence="1">
    <location>
        <begin position="1"/>
        <end position="40"/>
    </location>
</feature>
<gene>
    <name evidence="3" type="ORF">J2Y69_001599</name>
</gene>
<accession>A0ABU1SBN2</accession>
<feature type="transmembrane region" description="Helical" evidence="2">
    <location>
        <begin position="47"/>
        <end position="70"/>
    </location>
</feature>
<evidence type="ECO:0000256" key="2">
    <source>
        <dbReference type="SAM" id="Phobius"/>
    </source>
</evidence>
<organism evidence="3 4">
    <name type="scientific">Microbacterium resistens</name>
    <dbReference type="NCBI Taxonomy" id="156977"/>
    <lineage>
        <taxon>Bacteria</taxon>
        <taxon>Bacillati</taxon>
        <taxon>Actinomycetota</taxon>
        <taxon>Actinomycetes</taxon>
        <taxon>Micrococcales</taxon>
        <taxon>Microbacteriaceae</taxon>
        <taxon>Microbacterium</taxon>
    </lineage>
</organism>
<evidence type="ECO:0000313" key="3">
    <source>
        <dbReference type="EMBL" id="MDR6867000.1"/>
    </source>
</evidence>
<sequence length="261" mass="27030">MSLYDDDPSTVYDPPPPPPSSVPQVGTDDAPPGPSADELRTKRRSRAIVITVIAVCATLLIGAILTIVLLTSGLVSMIADRPAPAPAPVAQTAEPTSDPEPSPTPTSAPPTRASGEGCSALCTSLESEAGGSVGSWTQEIAWANAAPEVGAQDAATTVYSSAAGRVTFTVLQFPDDEAAAAAAIALRTRLGDPSFDTSLFTDGTGRRYDYDGTLVSRVLWHADAQSEAHTPGRLYLTESSAIESDDFAAQPAFLLYSALPI</sequence>
<feature type="region of interest" description="Disordered" evidence="1">
    <location>
        <begin position="84"/>
        <end position="118"/>
    </location>
</feature>
<keyword evidence="2" id="KW-0472">Membrane</keyword>
<dbReference type="Proteomes" id="UP001259347">
    <property type="component" value="Unassembled WGS sequence"/>
</dbReference>
<protein>
    <submittedName>
        <fullName evidence="3">Uncharacterized protein</fullName>
    </submittedName>
</protein>
<evidence type="ECO:0000313" key="4">
    <source>
        <dbReference type="Proteomes" id="UP001259347"/>
    </source>
</evidence>
<name>A0ABU1SBN2_9MICO</name>
<dbReference type="RefSeq" id="WP_310019344.1">
    <property type="nucleotide sequence ID" value="NZ_JAVDUM010000006.1"/>
</dbReference>
<reference evidence="3 4" key="1">
    <citation type="submission" date="2023-07" db="EMBL/GenBank/DDBJ databases">
        <title>Sorghum-associated microbial communities from plants grown in Nebraska, USA.</title>
        <authorList>
            <person name="Schachtman D."/>
        </authorList>
    </citation>
    <scope>NUCLEOTIDE SEQUENCE [LARGE SCALE GENOMIC DNA]</scope>
    <source>
        <strain evidence="3 4">2980</strain>
    </source>
</reference>
<dbReference type="EMBL" id="JAVDUM010000006">
    <property type="protein sequence ID" value="MDR6867000.1"/>
    <property type="molecule type" value="Genomic_DNA"/>
</dbReference>